<dbReference type="CDD" id="cd12148">
    <property type="entry name" value="fungal_TF_MHR"/>
    <property type="match status" value="1"/>
</dbReference>
<dbReference type="SMART" id="SM00066">
    <property type="entry name" value="GAL4"/>
    <property type="match status" value="1"/>
</dbReference>
<evidence type="ECO:0000256" key="3">
    <source>
        <dbReference type="ARBA" id="ARBA00023125"/>
    </source>
</evidence>
<evidence type="ECO:0000256" key="1">
    <source>
        <dbReference type="ARBA" id="ARBA00022723"/>
    </source>
</evidence>
<keyword evidence="8" id="KW-1185">Reference proteome</keyword>
<feature type="domain" description="Zn(2)-C6 fungal-type" evidence="6">
    <location>
        <begin position="17"/>
        <end position="46"/>
    </location>
</feature>
<organism evidence="7 8">
    <name type="scientific">Aspergillus pseudocaelatus</name>
    <dbReference type="NCBI Taxonomy" id="1825620"/>
    <lineage>
        <taxon>Eukaryota</taxon>
        <taxon>Fungi</taxon>
        <taxon>Dikarya</taxon>
        <taxon>Ascomycota</taxon>
        <taxon>Pezizomycotina</taxon>
        <taxon>Eurotiomycetes</taxon>
        <taxon>Eurotiomycetidae</taxon>
        <taxon>Eurotiales</taxon>
        <taxon>Aspergillaceae</taxon>
        <taxon>Aspergillus</taxon>
        <taxon>Aspergillus subgen. Circumdati</taxon>
    </lineage>
</organism>
<dbReference type="InterPro" id="IPR007219">
    <property type="entry name" value="XnlR_reg_dom"/>
</dbReference>
<keyword evidence="4" id="KW-0804">Transcription</keyword>
<keyword evidence="2" id="KW-0805">Transcription regulation</keyword>
<dbReference type="InterPro" id="IPR050987">
    <property type="entry name" value="AtrR-like"/>
</dbReference>
<evidence type="ECO:0000256" key="2">
    <source>
        <dbReference type="ARBA" id="ARBA00023015"/>
    </source>
</evidence>
<dbReference type="Gene3D" id="4.10.240.10">
    <property type="entry name" value="Zn(2)-C6 fungal-type DNA-binding domain"/>
    <property type="match status" value="1"/>
</dbReference>
<evidence type="ECO:0000313" key="8">
    <source>
        <dbReference type="Proteomes" id="UP000325395"/>
    </source>
</evidence>
<dbReference type="PANTHER" id="PTHR46910:SF32">
    <property type="entry name" value="TRANSCRIPTION FACTOR DOMAIN-CONTAINING PROTEIN-RELATED"/>
    <property type="match status" value="1"/>
</dbReference>
<dbReference type="InterPro" id="IPR001138">
    <property type="entry name" value="Zn2Cys6_DnaBD"/>
</dbReference>
<dbReference type="SUPFAM" id="SSF57701">
    <property type="entry name" value="Zn2/Cys6 DNA-binding domain"/>
    <property type="match status" value="1"/>
</dbReference>
<reference evidence="7 8" key="1">
    <citation type="submission" date="2019-04" db="EMBL/GenBank/DDBJ databases">
        <authorList>
            <consortium name="DOE Joint Genome Institute"/>
            <person name="Mondo S."/>
            <person name="Kjaerbolling I."/>
            <person name="Vesth T."/>
            <person name="Frisvad J.C."/>
            <person name="Nybo J.L."/>
            <person name="Theobald S."/>
            <person name="Kildgaard S."/>
            <person name="Isbrandt T."/>
            <person name="Kuo A."/>
            <person name="Sato A."/>
            <person name="Lyhne E.K."/>
            <person name="Kogle M.E."/>
            <person name="Wiebenga A."/>
            <person name="Kun R.S."/>
            <person name="Lubbers R.J."/>
            <person name="Makela M.R."/>
            <person name="Barry K."/>
            <person name="Chovatia M."/>
            <person name="Clum A."/>
            <person name="Daum C."/>
            <person name="Haridas S."/>
            <person name="He G."/>
            <person name="LaButti K."/>
            <person name="Lipzen A."/>
            <person name="Riley R."/>
            <person name="Salamov A."/>
            <person name="Simmons B.A."/>
            <person name="Magnuson J.K."/>
            <person name="Henrissat B."/>
            <person name="Mortensen U.H."/>
            <person name="Larsen T.O."/>
            <person name="Devries R.P."/>
            <person name="Grigoriev I.V."/>
            <person name="Machida M."/>
            <person name="Baker S.E."/>
            <person name="Andersen M.R."/>
            <person name="Cantor M.N."/>
            <person name="Hua S.X."/>
        </authorList>
    </citation>
    <scope>NUCLEOTIDE SEQUENCE [LARGE SCALE GENOMIC DNA]</scope>
    <source>
        <strain evidence="7 8">CBS 117616</strain>
    </source>
</reference>
<evidence type="ECO:0000313" key="7">
    <source>
        <dbReference type="EMBL" id="KAE8415185.1"/>
    </source>
</evidence>
<dbReference type="InterPro" id="IPR036864">
    <property type="entry name" value="Zn2-C6_fun-type_DNA-bd_sf"/>
</dbReference>
<sequence>MASRVRRRRQLDKVANACEQCKTRKVKCSGRYPCEPCIGRDSQCIFKQAEKRVVVSESYLRKLQESYTKKQEKQVSTRAGSEDVTIPELNADLPTGHANMRTSGGNATDGEAITNPLVSATSFYLQDTPGRYRFCGPSSTWSFSQRVFLLLKTALPEFPAPDLPFHVDGTTWELNWTRTSLDSDRVLEGLPSLHDALYLLEVVKFHSYQMLFLFDEEKFLPHLHEFYQKGLEKARSSPLWFIQYLLIIALAKRTTVTSRSSSSPPGYAFFERAMSLMPDWVGLHRRRPNLGMQILYLAGLYLVSVDMKDAAYAYVGQSFRTCIIEGLSREPPVDLFGVKFANECRDIWWTAYILDRQLSVMVGAPCSIQDSEITCSLPSSYDTSERGTLLTLHVKLSRIMGDIIKCKSVYTADSKQRRSFIATVQSVLRDMADILRDIEHVSTRTAHPTLRTVSTTTSHLCLLYHQCIILATRPLFLYFLTHRLKKPQNQDDAAEMFIPAQLRPLLETSLQSAKASLRTLLSLHEQSSLESLIPFNQNNASFSAFIVVLAYFIEPSLVPDVENYISTVSWLLNAQISNGDLAAKQRSKELDLLQRMIEEIVRVEQQQPGAHHEDTLARNDLEQRLSTPENLTSWAIDVEDIDINHTQILDLADQLDVLQESVWGTNFEFEYSNMWN</sequence>
<keyword evidence="1" id="KW-0479">Metal-binding</keyword>
<dbReference type="PANTHER" id="PTHR46910">
    <property type="entry name" value="TRANSCRIPTION FACTOR PDR1"/>
    <property type="match status" value="1"/>
</dbReference>
<dbReference type="Pfam" id="PF00172">
    <property type="entry name" value="Zn_clus"/>
    <property type="match status" value="1"/>
</dbReference>
<keyword evidence="3" id="KW-0238">DNA-binding</keyword>
<proteinExistence type="predicted"/>
<dbReference type="SMART" id="SM00906">
    <property type="entry name" value="Fungal_trans"/>
    <property type="match status" value="1"/>
</dbReference>
<evidence type="ECO:0000259" key="6">
    <source>
        <dbReference type="PROSITE" id="PS50048"/>
    </source>
</evidence>
<dbReference type="CDD" id="cd00067">
    <property type="entry name" value="GAL4"/>
    <property type="match status" value="1"/>
</dbReference>
<dbReference type="PROSITE" id="PS00463">
    <property type="entry name" value="ZN2_CY6_FUNGAL_1"/>
    <property type="match status" value="1"/>
</dbReference>
<dbReference type="PROSITE" id="PS50048">
    <property type="entry name" value="ZN2_CY6_FUNGAL_2"/>
    <property type="match status" value="1"/>
</dbReference>
<gene>
    <name evidence="7" type="ORF">BDV36DRAFT_311154</name>
</gene>
<name>A0ABQ6WDJ2_9EURO</name>
<dbReference type="Proteomes" id="UP000325395">
    <property type="component" value="Unassembled WGS sequence"/>
</dbReference>
<evidence type="ECO:0000256" key="5">
    <source>
        <dbReference type="ARBA" id="ARBA00023242"/>
    </source>
</evidence>
<dbReference type="Pfam" id="PF04082">
    <property type="entry name" value="Fungal_trans"/>
    <property type="match status" value="1"/>
</dbReference>
<dbReference type="EMBL" id="ML735771">
    <property type="protein sequence ID" value="KAE8415185.1"/>
    <property type="molecule type" value="Genomic_DNA"/>
</dbReference>
<protein>
    <recommendedName>
        <fullName evidence="6">Zn(2)-C6 fungal-type domain-containing protein</fullName>
    </recommendedName>
</protein>
<accession>A0ABQ6WDJ2</accession>
<keyword evidence="5" id="KW-0539">Nucleus</keyword>
<evidence type="ECO:0000256" key="4">
    <source>
        <dbReference type="ARBA" id="ARBA00023163"/>
    </source>
</evidence>